<evidence type="ECO:0000313" key="2">
    <source>
        <dbReference type="EMBL" id="KAG2237580.1"/>
    </source>
</evidence>
<feature type="compositionally biased region" description="Basic and acidic residues" evidence="1">
    <location>
        <begin position="156"/>
        <end position="174"/>
    </location>
</feature>
<protein>
    <submittedName>
        <fullName evidence="2">Uncharacterized protein</fullName>
    </submittedName>
</protein>
<gene>
    <name evidence="2" type="ORF">INT48_004482</name>
</gene>
<reference evidence="2" key="1">
    <citation type="submission" date="2021-01" db="EMBL/GenBank/DDBJ databases">
        <title>Metabolic potential, ecology and presence of endohyphal bacteria is reflected in genomic diversity of Mucoromycotina.</title>
        <authorList>
            <person name="Muszewska A."/>
            <person name="Okrasinska A."/>
            <person name="Steczkiewicz K."/>
            <person name="Drgas O."/>
            <person name="Orlowska M."/>
            <person name="Perlinska-Lenart U."/>
            <person name="Aleksandrzak-Piekarczyk T."/>
            <person name="Szatraj K."/>
            <person name="Zielenkiewicz U."/>
            <person name="Pilsyk S."/>
            <person name="Malc E."/>
            <person name="Mieczkowski P."/>
            <person name="Kruszewska J.S."/>
            <person name="Biernat P."/>
            <person name="Pawlowska J."/>
        </authorList>
    </citation>
    <scope>NUCLEOTIDE SEQUENCE</scope>
    <source>
        <strain evidence="2">WA0000018081</strain>
    </source>
</reference>
<accession>A0A8H7SWC8</accession>
<feature type="region of interest" description="Disordered" evidence="1">
    <location>
        <begin position="88"/>
        <end position="174"/>
    </location>
</feature>
<sequence length="300" mass="34141">MSNTNPIILLDSDDETEPIFFSKQAICIDLSDDEEPPMSSSFESSTTTAYDPLTAELEYILDAPISTLLTPTRRNMLHKRDTSARITVTKPRSVNLSAMAKTATERPVHRPDRLLSSQQDLMRRPSLENSISRDTNYDTQSSLPRHQKKPAADSPFNRRPELKKPRENKISRKDKELEEVLEKFVSIVSSTRFKETHVNDEEKVQCAMCRSLFPVSLISSHDQVCRGYKQVRVTRKKTIAEAVAIDEQERKRYALIRKKDDVEPTNYYANSDDVFATDGTGFNESASGTIWEYAGQTHFG</sequence>
<evidence type="ECO:0000256" key="1">
    <source>
        <dbReference type="SAM" id="MobiDB-lite"/>
    </source>
</evidence>
<name>A0A8H7SWC8_9FUNG</name>
<keyword evidence="3" id="KW-1185">Reference proteome</keyword>
<feature type="compositionally biased region" description="Polar residues" evidence="1">
    <location>
        <begin position="127"/>
        <end position="144"/>
    </location>
</feature>
<proteinExistence type="predicted"/>
<comment type="caution">
    <text evidence="2">The sequence shown here is derived from an EMBL/GenBank/DDBJ whole genome shotgun (WGS) entry which is preliminary data.</text>
</comment>
<dbReference type="EMBL" id="JAEPRE010000004">
    <property type="protein sequence ID" value="KAG2237580.1"/>
    <property type="molecule type" value="Genomic_DNA"/>
</dbReference>
<evidence type="ECO:0000313" key="3">
    <source>
        <dbReference type="Proteomes" id="UP000613177"/>
    </source>
</evidence>
<dbReference type="Proteomes" id="UP000613177">
    <property type="component" value="Unassembled WGS sequence"/>
</dbReference>
<organism evidence="2 3">
    <name type="scientific">Thamnidium elegans</name>
    <dbReference type="NCBI Taxonomy" id="101142"/>
    <lineage>
        <taxon>Eukaryota</taxon>
        <taxon>Fungi</taxon>
        <taxon>Fungi incertae sedis</taxon>
        <taxon>Mucoromycota</taxon>
        <taxon>Mucoromycotina</taxon>
        <taxon>Mucoromycetes</taxon>
        <taxon>Mucorales</taxon>
        <taxon>Mucorineae</taxon>
        <taxon>Mucoraceae</taxon>
        <taxon>Thamnidium</taxon>
    </lineage>
</organism>
<dbReference type="AlphaFoldDB" id="A0A8H7SWC8"/>
<feature type="compositionally biased region" description="Basic and acidic residues" evidence="1">
    <location>
        <begin position="103"/>
        <end position="113"/>
    </location>
</feature>